<dbReference type="InterPro" id="IPR023346">
    <property type="entry name" value="Lysozyme-like_dom_sf"/>
</dbReference>
<proteinExistence type="predicted"/>
<dbReference type="InterPro" id="IPR008258">
    <property type="entry name" value="Transglycosylase_SLT_dom_1"/>
</dbReference>
<dbReference type="Pfam" id="PF01464">
    <property type="entry name" value="SLT"/>
    <property type="match status" value="1"/>
</dbReference>
<keyword evidence="1" id="KW-0472">Membrane</keyword>
<sequence length="240" mass="27947">MKRRKRRARHAGRRDAFHLTMIAVLMTVLCLMIVNIKEPEQTEEEQPETTHAEVVQNPETIVQTAEETESKYKVFDGMSEDWGSDDLEGFVLYKLPEQYADKGYFPEKMQIYTRCLCKQNDVPYALVLAIIEHESGYEFDKVGDGGQSKGYMQIYEKWHTDRMKRLNCTDLMNPYQNVRVGIDFLSYLLKKYGTVQDALAAYNYGEKGAREHLWSNGVYVYSYNSAIMQRMKEIEEVVGK</sequence>
<protein>
    <submittedName>
        <fullName evidence="3">Lytic transglycosylase domain-containing protein</fullName>
    </submittedName>
</protein>
<gene>
    <name evidence="3" type="ORF">OCV65_03575</name>
</gene>
<feature type="transmembrane region" description="Helical" evidence="1">
    <location>
        <begin position="16"/>
        <end position="36"/>
    </location>
</feature>
<comment type="caution">
    <text evidence="3">The sequence shown here is derived from an EMBL/GenBank/DDBJ whole genome shotgun (WGS) entry which is preliminary data.</text>
</comment>
<dbReference type="CDD" id="cd00254">
    <property type="entry name" value="LT-like"/>
    <property type="match status" value="1"/>
</dbReference>
<keyword evidence="1" id="KW-0812">Transmembrane</keyword>
<reference evidence="3 4" key="1">
    <citation type="journal article" date="2021" name="ISME Commun">
        <title>Automated analysis of genomic sequences facilitates high-throughput and comprehensive description of bacteria.</title>
        <authorList>
            <person name="Hitch T.C.A."/>
        </authorList>
    </citation>
    <scope>NUCLEOTIDE SEQUENCE [LARGE SCALE GENOMIC DNA]</scope>
    <source>
        <strain evidence="3 4">Sanger_02</strain>
    </source>
</reference>
<name>A0ABT2S3Z2_9FIRM</name>
<evidence type="ECO:0000313" key="3">
    <source>
        <dbReference type="EMBL" id="MCU6699319.1"/>
    </source>
</evidence>
<evidence type="ECO:0000313" key="4">
    <source>
        <dbReference type="Proteomes" id="UP001207605"/>
    </source>
</evidence>
<evidence type="ECO:0000256" key="1">
    <source>
        <dbReference type="SAM" id="Phobius"/>
    </source>
</evidence>
<keyword evidence="4" id="KW-1185">Reference proteome</keyword>
<organism evidence="3 4">
    <name type="scientific">Dorea ammoniilytica</name>
    <dbReference type="NCBI Taxonomy" id="2981788"/>
    <lineage>
        <taxon>Bacteria</taxon>
        <taxon>Bacillati</taxon>
        <taxon>Bacillota</taxon>
        <taxon>Clostridia</taxon>
        <taxon>Lachnospirales</taxon>
        <taxon>Lachnospiraceae</taxon>
        <taxon>Dorea</taxon>
    </lineage>
</organism>
<feature type="domain" description="Transglycosylase SLT" evidence="2">
    <location>
        <begin position="118"/>
        <end position="211"/>
    </location>
</feature>
<dbReference type="Gene3D" id="1.10.530.10">
    <property type="match status" value="1"/>
</dbReference>
<accession>A0ABT2S3Z2</accession>
<dbReference type="EMBL" id="JAOQJV010000002">
    <property type="protein sequence ID" value="MCU6699319.1"/>
    <property type="molecule type" value="Genomic_DNA"/>
</dbReference>
<evidence type="ECO:0000259" key="2">
    <source>
        <dbReference type="Pfam" id="PF01464"/>
    </source>
</evidence>
<dbReference type="SUPFAM" id="SSF53955">
    <property type="entry name" value="Lysozyme-like"/>
    <property type="match status" value="1"/>
</dbReference>
<dbReference type="RefSeq" id="WP_262580968.1">
    <property type="nucleotide sequence ID" value="NZ_JAOQJV010000002.1"/>
</dbReference>
<keyword evidence="1" id="KW-1133">Transmembrane helix</keyword>
<dbReference type="Proteomes" id="UP001207605">
    <property type="component" value="Unassembled WGS sequence"/>
</dbReference>